<sequence length="87" mass="9431">MFRTGFPLGSVTHPATIEGIRAVLGREKLAEFEAETARTPAQDLVYVALRWGYPPEEKAADDAVIEQVKAELAAGVTRPARPPVEEA</sequence>
<dbReference type="EMBL" id="LFBV01000004">
    <property type="protein sequence ID" value="OKH93767.1"/>
    <property type="molecule type" value="Genomic_DNA"/>
</dbReference>
<protein>
    <submittedName>
        <fullName evidence="1">Uncharacterized protein</fullName>
    </submittedName>
</protein>
<keyword evidence="2" id="KW-1185">Reference proteome</keyword>
<evidence type="ECO:0000313" key="2">
    <source>
        <dbReference type="Proteomes" id="UP000186455"/>
    </source>
</evidence>
<dbReference type="AlphaFoldDB" id="A0A1Q4V7H8"/>
<name>A0A1Q4V7H8_9ACTN</name>
<dbReference type="Proteomes" id="UP000186455">
    <property type="component" value="Unassembled WGS sequence"/>
</dbReference>
<accession>A0A1Q4V7H8</accession>
<proteinExistence type="predicted"/>
<comment type="caution">
    <text evidence="1">The sequence shown here is derived from an EMBL/GenBank/DDBJ whole genome shotgun (WGS) entry which is preliminary data.</text>
</comment>
<organism evidence="1 2">
    <name type="scientific">Streptomyces uncialis</name>
    <dbReference type="NCBI Taxonomy" id="1048205"/>
    <lineage>
        <taxon>Bacteria</taxon>
        <taxon>Bacillati</taxon>
        <taxon>Actinomycetota</taxon>
        <taxon>Actinomycetes</taxon>
        <taxon>Kitasatosporales</taxon>
        <taxon>Streptomycetaceae</taxon>
        <taxon>Streptomyces</taxon>
    </lineage>
</organism>
<reference evidence="1 2" key="1">
    <citation type="submission" date="2015-06" db="EMBL/GenBank/DDBJ databases">
        <title>Cloning and characterization of the uncialamcin biosynthetic gene cluster.</title>
        <authorList>
            <person name="Yan X."/>
            <person name="Huang T."/>
            <person name="Ge H."/>
            <person name="Shen B."/>
        </authorList>
    </citation>
    <scope>NUCLEOTIDE SEQUENCE [LARGE SCALE GENOMIC DNA]</scope>
    <source>
        <strain evidence="1 2">DCA2648</strain>
    </source>
</reference>
<gene>
    <name evidence="1" type="ORF">AB852_18775</name>
</gene>
<evidence type="ECO:0000313" key="1">
    <source>
        <dbReference type="EMBL" id="OKH93767.1"/>
    </source>
</evidence>